<proteinExistence type="predicted"/>
<gene>
    <name evidence="2" type="ORF">E2562_036957</name>
</gene>
<sequence length="85" mass="9311">MVDICYKPGPLSHSRRLRLIDPSALFYPKDKENALPLDRAAVASEGLMTPRGSQQDEGMQDLSQHLPSGLPHIARVPAHVATRAL</sequence>
<dbReference type="Proteomes" id="UP000479710">
    <property type="component" value="Unassembled WGS sequence"/>
</dbReference>
<dbReference type="AlphaFoldDB" id="A0A6G1ETI1"/>
<accession>A0A6G1ETI1</accession>
<evidence type="ECO:0000256" key="1">
    <source>
        <dbReference type="SAM" id="MobiDB-lite"/>
    </source>
</evidence>
<dbReference type="EMBL" id="SPHZ02000003">
    <property type="protein sequence ID" value="KAF0927934.1"/>
    <property type="molecule type" value="Genomic_DNA"/>
</dbReference>
<feature type="region of interest" description="Disordered" evidence="1">
    <location>
        <begin position="47"/>
        <end position="70"/>
    </location>
</feature>
<protein>
    <submittedName>
        <fullName evidence="2">Uncharacterized protein</fullName>
    </submittedName>
</protein>
<evidence type="ECO:0000313" key="3">
    <source>
        <dbReference type="Proteomes" id="UP000479710"/>
    </source>
</evidence>
<name>A0A6G1ETI1_9ORYZ</name>
<comment type="caution">
    <text evidence="2">The sequence shown here is derived from an EMBL/GenBank/DDBJ whole genome shotgun (WGS) entry which is preliminary data.</text>
</comment>
<organism evidence="2 3">
    <name type="scientific">Oryza meyeriana var. granulata</name>
    <dbReference type="NCBI Taxonomy" id="110450"/>
    <lineage>
        <taxon>Eukaryota</taxon>
        <taxon>Viridiplantae</taxon>
        <taxon>Streptophyta</taxon>
        <taxon>Embryophyta</taxon>
        <taxon>Tracheophyta</taxon>
        <taxon>Spermatophyta</taxon>
        <taxon>Magnoliopsida</taxon>
        <taxon>Liliopsida</taxon>
        <taxon>Poales</taxon>
        <taxon>Poaceae</taxon>
        <taxon>BOP clade</taxon>
        <taxon>Oryzoideae</taxon>
        <taxon>Oryzeae</taxon>
        <taxon>Oryzinae</taxon>
        <taxon>Oryza</taxon>
        <taxon>Oryza meyeriana</taxon>
    </lineage>
</organism>
<evidence type="ECO:0000313" key="2">
    <source>
        <dbReference type="EMBL" id="KAF0927934.1"/>
    </source>
</evidence>
<feature type="compositionally biased region" description="Polar residues" evidence="1">
    <location>
        <begin position="51"/>
        <end position="66"/>
    </location>
</feature>
<keyword evidence="3" id="KW-1185">Reference proteome</keyword>
<reference evidence="2 3" key="1">
    <citation type="submission" date="2019-11" db="EMBL/GenBank/DDBJ databases">
        <title>Whole genome sequence of Oryza granulata.</title>
        <authorList>
            <person name="Li W."/>
        </authorList>
    </citation>
    <scope>NUCLEOTIDE SEQUENCE [LARGE SCALE GENOMIC DNA]</scope>
    <source>
        <strain evidence="3">cv. Menghai</strain>
        <tissue evidence="2">Leaf</tissue>
    </source>
</reference>